<accession>A0A1T4W0R2</accession>
<feature type="transmembrane region" description="Helical" evidence="6">
    <location>
        <begin position="381"/>
        <end position="404"/>
    </location>
</feature>
<keyword evidence="8" id="KW-1185">Reference proteome</keyword>
<gene>
    <name evidence="7" type="ORF">SAMN02745704_00017</name>
</gene>
<dbReference type="Proteomes" id="UP000190027">
    <property type="component" value="Unassembled WGS sequence"/>
</dbReference>
<dbReference type="RefSeq" id="WP_234990576.1">
    <property type="nucleotide sequence ID" value="NZ_FUYC01000001.1"/>
</dbReference>
<dbReference type="Pfam" id="PF02653">
    <property type="entry name" value="BPD_transp_2"/>
    <property type="match status" value="1"/>
</dbReference>
<dbReference type="EMBL" id="FUYC01000001">
    <property type="protein sequence ID" value="SKA70864.1"/>
    <property type="molecule type" value="Genomic_DNA"/>
</dbReference>
<evidence type="ECO:0000256" key="4">
    <source>
        <dbReference type="ARBA" id="ARBA00022989"/>
    </source>
</evidence>
<feature type="transmembrane region" description="Helical" evidence="6">
    <location>
        <begin position="72"/>
        <end position="91"/>
    </location>
</feature>
<dbReference type="GO" id="GO:0015658">
    <property type="term" value="F:branched-chain amino acid transmembrane transporter activity"/>
    <property type="evidence" value="ECO:0007669"/>
    <property type="project" value="InterPro"/>
</dbReference>
<evidence type="ECO:0000256" key="2">
    <source>
        <dbReference type="ARBA" id="ARBA00022475"/>
    </source>
</evidence>
<feature type="transmembrane region" description="Helical" evidence="6">
    <location>
        <begin position="177"/>
        <end position="195"/>
    </location>
</feature>
<evidence type="ECO:0000256" key="5">
    <source>
        <dbReference type="ARBA" id="ARBA00023136"/>
    </source>
</evidence>
<name>A0A1T4W0R2_9BACT</name>
<reference evidence="7 8" key="1">
    <citation type="submission" date="2017-02" db="EMBL/GenBank/DDBJ databases">
        <authorList>
            <person name="Peterson S.W."/>
        </authorList>
    </citation>
    <scope>NUCLEOTIDE SEQUENCE [LARGE SCALE GENOMIC DNA]</scope>
    <source>
        <strain evidence="7 8">DSM 16080</strain>
    </source>
</reference>
<dbReference type="CDD" id="cd06581">
    <property type="entry name" value="TM_PBP1_LivM_like"/>
    <property type="match status" value="1"/>
</dbReference>
<keyword evidence="3 6" id="KW-0812">Transmembrane</keyword>
<keyword evidence="2" id="KW-1003">Cell membrane</keyword>
<dbReference type="PANTHER" id="PTHR30482">
    <property type="entry name" value="HIGH-AFFINITY BRANCHED-CHAIN AMINO ACID TRANSPORT SYSTEM PERMEASE"/>
    <property type="match status" value="1"/>
</dbReference>
<dbReference type="GO" id="GO:0005886">
    <property type="term" value="C:plasma membrane"/>
    <property type="evidence" value="ECO:0007669"/>
    <property type="project" value="UniProtKB-SubCell"/>
</dbReference>
<feature type="transmembrane region" description="Helical" evidence="6">
    <location>
        <begin position="416"/>
        <end position="443"/>
    </location>
</feature>
<evidence type="ECO:0000313" key="7">
    <source>
        <dbReference type="EMBL" id="SKA70864.1"/>
    </source>
</evidence>
<sequence length="493" mass="55666">MREVIRALLVSLWFVFLTFPILVIKVDTINDIIVWRWMNSLYIGLGVLLLQGIWHAWRHLRTLRKEDRERDTIAWIVLVCLPVLWLAWVATRNTQKPLHPADRVLMLLVAPLWLVDYLRSPAKREPQWHDWPCMILFPPSLLVRGYFALFRKGGEKVSIPGVEQPSLMQVMLENQKAMRPLYLLILILAACYPQMVEFYQTNIMVNFMIWIVLGLGLNIVIGLAGLLDLGFVAFYAVGAYAYALLNHHFGLSFWYVLPIGMVLGAVCGLLLGYPVLRLRGDYLAIVTLGFGEIIRLVLENWSSFTHGPSGISNIDRPPFVTDLSIMQATEYMYYIMLGLLLLTIFVVTRLKNSRIGRAWLALKEDEIACQAMGIDKTKTKLAAFALGATWAGLVGVVFAAKTTFINPMSFTLMESIIILSIVVVGGMGSIPGVITGALVLILVPEWLRGVEEYRMLAFGAFMVMVMVFRPQGLVSARRKVYQYDKAKAVSAHE</sequence>
<dbReference type="InterPro" id="IPR001851">
    <property type="entry name" value="ABC_transp_permease"/>
</dbReference>
<feature type="transmembrane region" description="Helical" evidence="6">
    <location>
        <begin position="41"/>
        <end position="60"/>
    </location>
</feature>
<keyword evidence="5 6" id="KW-0472">Membrane</keyword>
<feature type="transmembrane region" description="Helical" evidence="6">
    <location>
        <begin position="252"/>
        <end position="273"/>
    </location>
</feature>
<feature type="transmembrane region" description="Helical" evidence="6">
    <location>
        <begin position="331"/>
        <end position="350"/>
    </location>
</feature>
<evidence type="ECO:0000313" key="8">
    <source>
        <dbReference type="Proteomes" id="UP000190027"/>
    </source>
</evidence>
<dbReference type="AlphaFoldDB" id="A0A1T4W0R2"/>
<proteinExistence type="predicted"/>
<protein>
    <submittedName>
        <fullName evidence="7">Branched-chain amino acid transport system / permease component</fullName>
    </submittedName>
</protein>
<evidence type="ECO:0000256" key="3">
    <source>
        <dbReference type="ARBA" id="ARBA00022692"/>
    </source>
</evidence>
<dbReference type="STRING" id="1121449.SAMN02745704_00017"/>
<evidence type="ECO:0000256" key="1">
    <source>
        <dbReference type="ARBA" id="ARBA00004651"/>
    </source>
</evidence>
<comment type="subcellular location">
    <subcellularLocation>
        <location evidence="1">Cell membrane</location>
        <topology evidence="1">Multi-pass membrane protein</topology>
    </subcellularLocation>
</comment>
<organism evidence="7 8">
    <name type="scientific">Paucidesulfovibrio gracilis DSM 16080</name>
    <dbReference type="NCBI Taxonomy" id="1121449"/>
    <lineage>
        <taxon>Bacteria</taxon>
        <taxon>Pseudomonadati</taxon>
        <taxon>Thermodesulfobacteriota</taxon>
        <taxon>Desulfovibrionia</taxon>
        <taxon>Desulfovibrionales</taxon>
        <taxon>Desulfovibrionaceae</taxon>
        <taxon>Paucidesulfovibrio</taxon>
    </lineage>
</organism>
<keyword evidence="4 6" id="KW-1133">Transmembrane helix</keyword>
<dbReference type="PANTHER" id="PTHR30482:SF20">
    <property type="entry name" value="HIGH-AFFINITY BRANCHED-CHAIN AMINO ACID TRANSPORT SYSTEM PERMEASE PROTEIN LIVM"/>
    <property type="match status" value="1"/>
</dbReference>
<feature type="transmembrane region" description="Helical" evidence="6">
    <location>
        <begin position="455"/>
        <end position="474"/>
    </location>
</feature>
<dbReference type="InterPro" id="IPR043428">
    <property type="entry name" value="LivM-like"/>
</dbReference>
<feature type="transmembrane region" description="Helical" evidence="6">
    <location>
        <begin position="207"/>
        <end position="240"/>
    </location>
</feature>
<evidence type="ECO:0000256" key="6">
    <source>
        <dbReference type="SAM" id="Phobius"/>
    </source>
</evidence>